<dbReference type="KEGG" id="rre:MCC_04635"/>
<sequence>MSKEWRNMVKNQVNCKYEESLNCYYSKRLLQKLLLLDKYTTNKIDFNQVTKAIYYAKKYHNGQKRRTGELFYTHSLEVAYMVSDYIFKTDIIVTAILHDVIEDTECTQEMIAEAFSDKIASYVEDLTRIKKDHKISAVEMVKILYMQKKDDLLLIKLFDRLHNIQRTKSLDKIWQTTSETLQIFLALAAYLKIPEIAGQLEKHCLGVIFNYEILQSAVTNREKY</sequence>
<dbReference type="EMBL" id="CP003342">
    <property type="protein sequence ID" value="AFC72472.1"/>
    <property type="molecule type" value="Genomic_DNA"/>
</dbReference>
<dbReference type="Proteomes" id="UP000008006">
    <property type="component" value="Chromosome"/>
</dbReference>
<evidence type="ECO:0000313" key="1">
    <source>
        <dbReference type="EMBL" id="AFC72472.1"/>
    </source>
</evidence>
<accession>A0AAI8AA48</accession>
<dbReference type="RefSeq" id="WP_014408689.1">
    <property type="nucleotide sequence ID" value="NC_017042.1"/>
</dbReference>
<dbReference type="Pfam" id="PF13328">
    <property type="entry name" value="HD_4"/>
    <property type="match status" value="1"/>
</dbReference>
<dbReference type="SUPFAM" id="SSF109604">
    <property type="entry name" value="HD-domain/PDEase-like"/>
    <property type="match status" value="1"/>
</dbReference>
<protein>
    <submittedName>
        <fullName evidence="1">Guanosine polyphosphate pyrophosphohydrolase/synthetase</fullName>
    </submittedName>
</protein>
<dbReference type="PANTHER" id="PTHR21262:SF31">
    <property type="entry name" value="GTP PYROPHOSPHOKINASE"/>
    <property type="match status" value="1"/>
</dbReference>
<organism evidence="1 2">
    <name type="scientific">Rickettsia rhipicephali (strain 3-7-female6-CWPP)</name>
    <dbReference type="NCBI Taxonomy" id="1105113"/>
    <lineage>
        <taxon>Bacteria</taxon>
        <taxon>Pseudomonadati</taxon>
        <taxon>Pseudomonadota</taxon>
        <taxon>Alphaproteobacteria</taxon>
        <taxon>Rickettsiales</taxon>
        <taxon>Rickettsiaceae</taxon>
        <taxon>Rickettsieae</taxon>
        <taxon>Rickettsia</taxon>
        <taxon>spotted fever group</taxon>
    </lineage>
</organism>
<dbReference type="AlphaFoldDB" id="A0AAI8AA48"/>
<evidence type="ECO:0000313" key="2">
    <source>
        <dbReference type="Proteomes" id="UP000008006"/>
    </source>
</evidence>
<dbReference type="PANTHER" id="PTHR21262">
    <property type="entry name" value="GUANOSINE-3',5'-BIS DIPHOSPHATE 3'-PYROPHOSPHOHYDROLASE"/>
    <property type="match status" value="1"/>
</dbReference>
<reference evidence="2" key="1">
    <citation type="submission" date="2012-02" db="EMBL/GenBank/DDBJ databases">
        <title>Complete genome sequence of Rickettsia rhipicephali strain 3-7-female6-CWPP.</title>
        <authorList>
            <person name="Johnson S.L."/>
            <person name="Munk A.C."/>
            <person name="Han S."/>
            <person name="Bruce D.C."/>
            <person name="Dasch G.A."/>
        </authorList>
    </citation>
    <scope>NUCLEOTIDE SEQUENCE [LARGE SCALE GENOMIC DNA]</scope>
    <source>
        <strain evidence="2">3-7-female6-CWPP</strain>
    </source>
</reference>
<gene>
    <name evidence="1" type="ordered locus">MCC_04635</name>
</gene>
<dbReference type="Gene3D" id="1.10.3210.10">
    <property type="entry name" value="Hypothetical protein af1432"/>
    <property type="match status" value="1"/>
</dbReference>
<name>A0AAI8AA48_RICR3</name>
<proteinExistence type="predicted"/>
<keyword evidence="2" id="KW-1185">Reference proteome</keyword>